<accession>A0A7K3NLC0</accession>
<organism evidence="1 2">
    <name type="scientific">Desulfolutivibrio sulfodismutans</name>
    <dbReference type="NCBI Taxonomy" id="63561"/>
    <lineage>
        <taxon>Bacteria</taxon>
        <taxon>Pseudomonadati</taxon>
        <taxon>Thermodesulfobacteriota</taxon>
        <taxon>Desulfovibrionia</taxon>
        <taxon>Desulfovibrionales</taxon>
        <taxon>Desulfovibrionaceae</taxon>
        <taxon>Desulfolutivibrio</taxon>
    </lineage>
</organism>
<dbReference type="RefSeq" id="WP_163302037.1">
    <property type="nucleotide sequence ID" value="NZ_JAAGRQ010000033.1"/>
</dbReference>
<proteinExistence type="predicted"/>
<comment type="caution">
    <text evidence="1">The sequence shown here is derived from an EMBL/GenBank/DDBJ whole genome shotgun (WGS) entry which is preliminary data.</text>
</comment>
<dbReference type="EMBL" id="JAAGRQ010000033">
    <property type="protein sequence ID" value="NDY56990.1"/>
    <property type="molecule type" value="Genomic_DNA"/>
</dbReference>
<evidence type="ECO:0000313" key="2">
    <source>
        <dbReference type="Proteomes" id="UP000469724"/>
    </source>
</evidence>
<sequence length="65" mass="7411">MLVVRKKTKAGEGVLHMDLPEIYQGKTLVVTIKTEQDIARDLLLDTVRVDTRGYVFDRDEIHGGR</sequence>
<gene>
    <name evidence="1" type="ORF">G3N56_09575</name>
</gene>
<reference evidence="1 2" key="1">
    <citation type="submission" date="2020-02" db="EMBL/GenBank/DDBJ databases">
        <title>Comparative genomics of sulfur disproportionating microorganisms.</title>
        <authorList>
            <person name="Ward L.M."/>
            <person name="Bertran E."/>
            <person name="Johnston D.T."/>
        </authorList>
    </citation>
    <scope>NUCLEOTIDE SEQUENCE [LARGE SCALE GENOMIC DNA]</scope>
    <source>
        <strain evidence="1 2">DSM 3696</strain>
    </source>
</reference>
<name>A0A7K3NLC0_9BACT</name>
<dbReference type="Proteomes" id="UP000469724">
    <property type="component" value="Unassembled WGS sequence"/>
</dbReference>
<evidence type="ECO:0000313" key="1">
    <source>
        <dbReference type="EMBL" id="NDY56990.1"/>
    </source>
</evidence>
<keyword evidence="2" id="KW-1185">Reference proteome</keyword>
<dbReference type="AlphaFoldDB" id="A0A7K3NLC0"/>
<protein>
    <submittedName>
        <fullName evidence="1">Uncharacterized protein</fullName>
    </submittedName>
</protein>